<feature type="compositionally biased region" description="Polar residues" evidence="2">
    <location>
        <begin position="9"/>
        <end position="26"/>
    </location>
</feature>
<evidence type="ECO:0000313" key="5">
    <source>
        <dbReference type="WBParaSite" id="ECPE_0000058701-mRNA-1"/>
    </source>
</evidence>
<sequence>MDGLDTRRNSPTKGLQTNDAVTNDASKSVGKDENRTNEASATKVTNKPNGKAVDDMFTVELAALKERVRQLEEEIKSVELRGLDSRRLLLHKCLEPVASNRKLRQEGDGRIARDSPYRQVSSRGSLANCSTRAAEANSDYVPYRVLEGSTVI</sequence>
<evidence type="ECO:0000256" key="1">
    <source>
        <dbReference type="SAM" id="Coils"/>
    </source>
</evidence>
<dbReference type="WBParaSite" id="ECPE_0000058701-mRNA-1">
    <property type="protein sequence ID" value="ECPE_0000058701-mRNA-1"/>
    <property type="gene ID" value="ECPE_0000058701"/>
</dbReference>
<evidence type="ECO:0000313" key="3">
    <source>
        <dbReference type="EMBL" id="VDP24723.1"/>
    </source>
</evidence>
<dbReference type="Proteomes" id="UP000272942">
    <property type="component" value="Unassembled WGS sequence"/>
</dbReference>
<dbReference type="EMBL" id="UZAN01002126">
    <property type="protein sequence ID" value="VDP24723.1"/>
    <property type="molecule type" value="Genomic_DNA"/>
</dbReference>
<proteinExistence type="predicted"/>
<evidence type="ECO:0000313" key="4">
    <source>
        <dbReference type="Proteomes" id="UP000272942"/>
    </source>
</evidence>
<evidence type="ECO:0000256" key="2">
    <source>
        <dbReference type="SAM" id="MobiDB-lite"/>
    </source>
</evidence>
<protein>
    <submittedName>
        <fullName evidence="5">PKcGMP_CC domain-containing protein</fullName>
    </submittedName>
</protein>
<reference evidence="3 4" key="2">
    <citation type="submission" date="2018-11" db="EMBL/GenBank/DDBJ databases">
        <authorList>
            <consortium name="Pathogen Informatics"/>
        </authorList>
    </citation>
    <scope>NUCLEOTIDE SEQUENCE [LARGE SCALE GENOMIC DNA]</scope>
    <source>
        <strain evidence="3 4">Egypt</strain>
    </source>
</reference>
<reference evidence="5" key="1">
    <citation type="submission" date="2016-06" db="UniProtKB">
        <authorList>
            <consortium name="WormBaseParasite"/>
        </authorList>
    </citation>
    <scope>IDENTIFICATION</scope>
</reference>
<gene>
    <name evidence="3" type="ORF">ECPE_LOCUS587</name>
</gene>
<feature type="compositionally biased region" description="Polar residues" evidence="2">
    <location>
        <begin position="37"/>
        <end position="48"/>
    </location>
</feature>
<organism evidence="5">
    <name type="scientific">Echinostoma caproni</name>
    <dbReference type="NCBI Taxonomy" id="27848"/>
    <lineage>
        <taxon>Eukaryota</taxon>
        <taxon>Metazoa</taxon>
        <taxon>Spiralia</taxon>
        <taxon>Lophotrochozoa</taxon>
        <taxon>Platyhelminthes</taxon>
        <taxon>Trematoda</taxon>
        <taxon>Digenea</taxon>
        <taxon>Plagiorchiida</taxon>
        <taxon>Echinostomata</taxon>
        <taxon>Echinostomatoidea</taxon>
        <taxon>Echinostomatidae</taxon>
        <taxon>Echinostoma</taxon>
    </lineage>
</organism>
<feature type="region of interest" description="Disordered" evidence="2">
    <location>
        <begin position="1"/>
        <end position="51"/>
    </location>
</feature>
<keyword evidence="4" id="KW-1185">Reference proteome</keyword>
<dbReference type="AlphaFoldDB" id="A0A183A0V2"/>
<feature type="coiled-coil region" evidence="1">
    <location>
        <begin position="54"/>
        <end position="81"/>
    </location>
</feature>
<name>A0A183A0V2_9TREM</name>
<keyword evidence="1" id="KW-0175">Coiled coil</keyword>
<accession>A0A183A0V2</accession>